<protein>
    <submittedName>
        <fullName evidence="1">Uncharacterized protein</fullName>
    </submittedName>
</protein>
<evidence type="ECO:0000313" key="2">
    <source>
        <dbReference type="Proteomes" id="UP001732700"/>
    </source>
</evidence>
<name>A0ACD5XAR4_AVESA</name>
<dbReference type="EnsemblPlants" id="AVESA.00010b.r2.4DG0765030.1">
    <property type="protein sequence ID" value="AVESA.00010b.r2.4DG0765030.1.CDS.1"/>
    <property type="gene ID" value="AVESA.00010b.r2.4DG0765030"/>
</dbReference>
<reference evidence="1" key="2">
    <citation type="submission" date="2025-09" db="UniProtKB">
        <authorList>
            <consortium name="EnsemblPlants"/>
        </authorList>
    </citation>
    <scope>IDENTIFICATION</scope>
</reference>
<keyword evidence="2" id="KW-1185">Reference proteome</keyword>
<sequence>MHKPIWRSFAPTKCKIFSWLALKKRIWTSDRRYKHGMQDRPSACFTCLQEEDNVEHILVQCVFARRVWYTCLQEASLQLEEPQRGSTLENWWLQAREGVVAADKRKFDTLVILVSWMLWKHRNSRVFENTREQCSVTQLTGRIKGEFHL</sequence>
<accession>A0ACD5XAR4</accession>
<dbReference type="Proteomes" id="UP001732700">
    <property type="component" value="Chromosome 4D"/>
</dbReference>
<evidence type="ECO:0000313" key="1">
    <source>
        <dbReference type="EnsemblPlants" id="AVESA.00010b.r2.4DG0765030.1.CDS.1"/>
    </source>
</evidence>
<organism evidence="1 2">
    <name type="scientific">Avena sativa</name>
    <name type="common">Oat</name>
    <dbReference type="NCBI Taxonomy" id="4498"/>
    <lineage>
        <taxon>Eukaryota</taxon>
        <taxon>Viridiplantae</taxon>
        <taxon>Streptophyta</taxon>
        <taxon>Embryophyta</taxon>
        <taxon>Tracheophyta</taxon>
        <taxon>Spermatophyta</taxon>
        <taxon>Magnoliopsida</taxon>
        <taxon>Liliopsida</taxon>
        <taxon>Poales</taxon>
        <taxon>Poaceae</taxon>
        <taxon>BOP clade</taxon>
        <taxon>Pooideae</taxon>
        <taxon>Poodae</taxon>
        <taxon>Poeae</taxon>
        <taxon>Poeae Chloroplast Group 1 (Aveneae type)</taxon>
        <taxon>Aveninae</taxon>
        <taxon>Avena</taxon>
    </lineage>
</organism>
<proteinExistence type="predicted"/>
<reference evidence="1" key="1">
    <citation type="submission" date="2021-05" db="EMBL/GenBank/DDBJ databases">
        <authorList>
            <person name="Scholz U."/>
            <person name="Mascher M."/>
            <person name="Fiebig A."/>
        </authorList>
    </citation>
    <scope>NUCLEOTIDE SEQUENCE [LARGE SCALE GENOMIC DNA]</scope>
</reference>